<dbReference type="PANTHER" id="PTHR46791:SF5">
    <property type="entry name" value="CLR5 DOMAIN-CONTAINING PROTEIN-RELATED"/>
    <property type="match status" value="1"/>
</dbReference>
<keyword evidence="3" id="KW-1185">Reference proteome</keyword>
<feature type="domain" description="Integrase core" evidence="1">
    <location>
        <begin position="1"/>
        <end position="106"/>
    </location>
</feature>
<sequence length="220" mass="25329">MEHAHGEGRGSYIWGRSVHNVRIERLWVDVSHYCSQIWHDLFMMLELHHGLDASNVNHIWLLHHLFLPTINDQLTFWAESWNHHRISQNNRASRSPEDMFGFDMLVNGFRGDSVEQFAMTEEELEVFGVDWEGLQDEVLLQSLRRNYNNDGSSSWLGHRGPPPDLSEVIVDPPSGPLTSQQLATLEEQVQGFIRQPQEAEVALLWIHALASARAMEPSLF</sequence>
<dbReference type="Pfam" id="PF24764">
    <property type="entry name" value="rva_4"/>
    <property type="match status" value="1"/>
</dbReference>
<dbReference type="AlphaFoldDB" id="A0A6A4GG27"/>
<organism evidence="2 3">
    <name type="scientific">Gymnopus androsaceus JB14</name>
    <dbReference type="NCBI Taxonomy" id="1447944"/>
    <lineage>
        <taxon>Eukaryota</taxon>
        <taxon>Fungi</taxon>
        <taxon>Dikarya</taxon>
        <taxon>Basidiomycota</taxon>
        <taxon>Agaricomycotina</taxon>
        <taxon>Agaricomycetes</taxon>
        <taxon>Agaricomycetidae</taxon>
        <taxon>Agaricales</taxon>
        <taxon>Marasmiineae</taxon>
        <taxon>Omphalotaceae</taxon>
        <taxon>Gymnopus</taxon>
    </lineage>
</organism>
<evidence type="ECO:0000313" key="3">
    <source>
        <dbReference type="Proteomes" id="UP000799118"/>
    </source>
</evidence>
<gene>
    <name evidence="2" type="ORF">BT96DRAFT_1097801</name>
</gene>
<evidence type="ECO:0000259" key="1">
    <source>
        <dbReference type="Pfam" id="PF24764"/>
    </source>
</evidence>
<dbReference type="EMBL" id="ML770129">
    <property type="protein sequence ID" value="KAE9384522.1"/>
    <property type="molecule type" value="Genomic_DNA"/>
</dbReference>
<protein>
    <recommendedName>
        <fullName evidence="1">Integrase core domain-containing protein</fullName>
    </recommendedName>
</protein>
<dbReference type="OrthoDB" id="3252187at2759"/>
<evidence type="ECO:0000313" key="2">
    <source>
        <dbReference type="EMBL" id="KAE9384522.1"/>
    </source>
</evidence>
<proteinExistence type="predicted"/>
<dbReference type="PANTHER" id="PTHR46791">
    <property type="entry name" value="EXPRESSED PROTEIN"/>
    <property type="match status" value="1"/>
</dbReference>
<accession>A0A6A4GG27</accession>
<dbReference type="Proteomes" id="UP000799118">
    <property type="component" value="Unassembled WGS sequence"/>
</dbReference>
<dbReference type="InterPro" id="IPR058913">
    <property type="entry name" value="Integrase_dom_put"/>
</dbReference>
<reference evidence="2" key="1">
    <citation type="journal article" date="2019" name="Environ. Microbiol.">
        <title>Fungal ecological strategies reflected in gene transcription - a case study of two litter decomposers.</title>
        <authorList>
            <person name="Barbi F."/>
            <person name="Kohler A."/>
            <person name="Barry K."/>
            <person name="Baskaran P."/>
            <person name="Daum C."/>
            <person name="Fauchery L."/>
            <person name="Ihrmark K."/>
            <person name="Kuo A."/>
            <person name="LaButti K."/>
            <person name="Lipzen A."/>
            <person name="Morin E."/>
            <person name="Grigoriev I.V."/>
            <person name="Henrissat B."/>
            <person name="Lindahl B."/>
            <person name="Martin F."/>
        </authorList>
    </citation>
    <scope>NUCLEOTIDE SEQUENCE</scope>
    <source>
        <strain evidence="2">JB14</strain>
    </source>
</reference>
<name>A0A6A4GG27_9AGAR</name>